<keyword evidence="1" id="KW-1133">Transmembrane helix</keyword>
<dbReference type="AlphaFoldDB" id="A0AAV5UAB1"/>
<feature type="transmembrane region" description="Helical" evidence="1">
    <location>
        <begin position="20"/>
        <end position="41"/>
    </location>
</feature>
<keyword evidence="1" id="KW-0812">Transmembrane</keyword>
<sequence length="184" mass="20923">NATVLWFDTTDQLPISAPFTVFQIIFSTLAILSNLLLGYTLRDAPFPRLPKLLLLFSNLGFLLLASTHFIVVFQEWLGDKYASQNGVNPSLVLHEAAFALENFSLCMLVCERLFSILLSRWSEKDGCRFTSESNRGGFLKILLHTLLILSIVRLYFLFMVDIVIMQTWWLPTSVMTSITLITLP</sequence>
<evidence type="ECO:0000313" key="3">
    <source>
        <dbReference type="Proteomes" id="UP001432027"/>
    </source>
</evidence>
<evidence type="ECO:0008006" key="4">
    <source>
        <dbReference type="Google" id="ProtNLM"/>
    </source>
</evidence>
<keyword evidence="1" id="KW-0472">Membrane</keyword>
<protein>
    <recommendedName>
        <fullName evidence="4">G protein-coupled receptor</fullName>
    </recommendedName>
</protein>
<comment type="caution">
    <text evidence="2">The sequence shown here is derived from an EMBL/GenBank/DDBJ whole genome shotgun (WGS) entry which is preliminary data.</text>
</comment>
<organism evidence="2 3">
    <name type="scientific">Pristionchus entomophagus</name>
    <dbReference type="NCBI Taxonomy" id="358040"/>
    <lineage>
        <taxon>Eukaryota</taxon>
        <taxon>Metazoa</taxon>
        <taxon>Ecdysozoa</taxon>
        <taxon>Nematoda</taxon>
        <taxon>Chromadorea</taxon>
        <taxon>Rhabditida</taxon>
        <taxon>Rhabditina</taxon>
        <taxon>Diplogasteromorpha</taxon>
        <taxon>Diplogasteroidea</taxon>
        <taxon>Neodiplogasteridae</taxon>
        <taxon>Pristionchus</taxon>
    </lineage>
</organism>
<dbReference type="Proteomes" id="UP001432027">
    <property type="component" value="Unassembled WGS sequence"/>
</dbReference>
<reference evidence="2" key="1">
    <citation type="submission" date="2023-10" db="EMBL/GenBank/DDBJ databases">
        <title>Genome assembly of Pristionchus species.</title>
        <authorList>
            <person name="Yoshida K."/>
            <person name="Sommer R.J."/>
        </authorList>
    </citation>
    <scope>NUCLEOTIDE SEQUENCE</scope>
    <source>
        <strain evidence="2">RS0144</strain>
    </source>
</reference>
<dbReference type="EMBL" id="BTSX01000006">
    <property type="protein sequence ID" value="GMT03039.1"/>
    <property type="molecule type" value="Genomic_DNA"/>
</dbReference>
<name>A0AAV5UAB1_9BILA</name>
<feature type="transmembrane region" description="Helical" evidence="1">
    <location>
        <begin position="53"/>
        <end position="76"/>
    </location>
</feature>
<keyword evidence="3" id="KW-1185">Reference proteome</keyword>
<gene>
    <name evidence="2" type="ORF">PENTCL1PPCAC_25213</name>
</gene>
<feature type="non-terminal residue" evidence="2">
    <location>
        <position position="1"/>
    </location>
</feature>
<evidence type="ECO:0000256" key="1">
    <source>
        <dbReference type="SAM" id="Phobius"/>
    </source>
</evidence>
<proteinExistence type="predicted"/>
<feature type="non-terminal residue" evidence="2">
    <location>
        <position position="184"/>
    </location>
</feature>
<accession>A0AAV5UAB1</accession>
<evidence type="ECO:0000313" key="2">
    <source>
        <dbReference type="EMBL" id="GMT03039.1"/>
    </source>
</evidence>
<feature type="transmembrane region" description="Helical" evidence="1">
    <location>
        <begin position="138"/>
        <end position="156"/>
    </location>
</feature>